<dbReference type="OrthoDB" id="8924407at2759"/>
<evidence type="ECO:0000313" key="1">
    <source>
        <dbReference type="EMBL" id="GCC46473.1"/>
    </source>
</evidence>
<dbReference type="Proteomes" id="UP000287033">
    <property type="component" value="Unassembled WGS sequence"/>
</dbReference>
<dbReference type="Gene3D" id="3.80.10.10">
    <property type="entry name" value="Ribonuclease Inhibitor"/>
    <property type="match status" value="1"/>
</dbReference>
<name>A0A401TV09_CHIPU</name>
<reference evidence="1 2" key="1">
    <citation type="journal article" date="2018" name="Nat. Ecol. Evol.">
        <title>Shark genomes provide insights into elasmobranch evolution and the origin of vertebrates.</title>
        <authorList>
            <person name="Hara Y"/>
            <person name="Yamaguchi K"/>
            <person name="Onimaru K"/>
            <person name="Kadota M"/>
            <person name="Koyanagi M"/>
            <person name="Keeley SD"/>
            <person name="Tatsumi K"/>
            <person name="Tanaka K"/>
            <person name="Motone F"/>
            <person name="Kageyama Y"/>
            <person name="Nozu R"/>
            <person name="Adachi N"/>
            <person name="Nishimura O"/>
            <person name="Nakagawa R"/>
            <person name="Tanegashima C"/>
            <person name="Kiyatake I"/>
            <person name="Matsumoto R"/>
            <person name="Murakumo K"/>
            <person name="Nishida K"/>
            <person name="Terakita A"/>
            <person name="Kuratani S"/>
            <person name="Sato K"/>
            <person name="Hyodo S Kuraku.S."/>
        </authorList>
    </citation>
    <scope>NUCLEOTIDE SEQUENCE [LARGE SCALE GENOMIC DNA]</scope>
</reference>
<evidence type="ECO:0000313" key="2">
    <source>
        <dbReference type="Proteomes" id="UP000287033"/>
    </source>
</evidence>
<dbReference type="InterPro" id="IPR032675">
    <property type="entry name" value="LRR_dom_sf"/>
</dbReference>
<sequence>DVDTIYHSQDTRHFNILDFSHLNSRDLALIIAALAYNQWFIKLSTKDLKLVRILSKGQC</sequence>
<feature type="non-terminal residue" evidence="1">
    <location>
        <position position="1"/>
    </location>
</feature>
<proteinExistence type="predicted"/>
<gene>
    <name evidence="1" type="ORF">chiPu_0030539</name>
</gene>
<comment type="caution">
    <text evidence="1">The sequence shown here is derived from an EMBL/GenBank/DDBJ whole genome shotgun (WGS) entry which is preliminary data.</text>
</comment>
<keyword evidence="2" id="KW-1185">Reference proteome</keyword>
<protein>
    <submittedName>
        <fullName evidence="1">Uncharacterized protein</fullName>
    </submittedName>
</protein>
<dbReference type="AlphaFoldDB" id="A0A401TV09"/>
<dbReference type="EMBL" id="BEZZ01186076">
    <property type="protein sequence ID" value="GCC46473.1"/>
    <property type="molecule type" value="Genomic_DNA"/>
</dbReference>
<organism evidence="1 2">
    <name type="scientific">Chiloscyllium punctatum</name>
    <name type="common">Brownbanded bambooshark</name>
    <name type="synonym">Hemiscyllium punctatum</name>
    <dbReference type="NCBI Taxonomy" id="137246"/>
    <lineage>
        <taxon>Eukaryota</taxon>
        <taxon>Metazoa</taxon>
        <taxon>Chordata</taxon>
        <taxon>Craniata</taxon>
        <taxon>Vertebrata</taxon>
        <taxon>Chondrichthyes</taxon>
        <taxon>Elasmobranchii</taxon>
        <taxon>Galeomorphii</taxon>
        <taxon>Galeoidea</taxon>
        <taxon>Orectolobiformes</taxon>
        <taxon>Hemiscylliidae</taxon>
        <taxon>Chiloscyllium</taxon>
    </lineage>
</organism>
<accession>A0A401TV09</accession>
<dbReference type="STRING" id="137246.A0A401TV09"/>